<dbReference type="PROSITE" id="PS50055">
    <property type="entry name" value="TYR_PHOSPHATASE_PTP"/>
    <property type="match status" value="1"/>
</dbReference>
<dbReference type="PANTHER" id="PTHR19134:SF449">
    <property type="entry name" value="TYROSINE-PROTEIN PHOSPHATASE 1"/>
    <property type="match status" value="1"/>
</dbReference>
<dbReference type="InterPro" id="IPR050348">
    <property type="entry name" value="Protein-Tyr_Phosphatase"/>
</dbReference>
<dbReference type="InterPro" id="IPR003595">
    <property type="entry name" value="Tyr_Pase_cat"/>
</dbReference>
<dbReference type="PROSITE" id="PS00383">
    <property type="entry name" value="TYR_PHOSPHATASE_1"/>
    <property type="match status" value="1"/>
</dbReference>
<proteinExistence type="predicted"/>
<dbReference type="Pfam" id="PF00102">
    <property type="entry name" value="Y_phosphatase"/>
    <property type="match status" value="1"/>
</dbReference>
<dbReference type="EMBL" id="RRYP01012744">
    <property type="protein sequence ID" value="TNV76912.1"/>
    <property type="molecule type" value="Genomic_DNA"/>
</dbReference>
<dbReference type="SMART" id="SM00194">
    <property type="entry name" value="PTPc"/>
    <property type="match status" value="1"/>
</dbReference>
<dbReference type="OrthoDB" id="8609993at2759"/>
<accession>A0A8J8NK01</accession>
<dbReference type="InterPro" id="IPR016130">
    <property type="entry name" value="Tyr_Pase_AS"/>
</dbReference>
<dbReference type="PANTHER" id="PTHR19134">
    <property type="entry name" value="RECEPTOR-TYPE TYROSINE-PROTEIN PHOSPHATASE"/>
    <property type="match status" value="1"/>
</dbReference>
<dbReference type="PROSITE" id="PS50056">
    <property type="entry name" value="TYR_PHOSPHATASE_2"/>
    <property type="match status" value="1"/>
</dbReference>
<evidence type="ECO:0000313" key="3">
    <source>
        <dbReference type="EMBL" id="TNV76912.1"/>
    </source>
</evidence>
<feature type="domain" description="Tyrosine-protein phosphatase" evidence="1">
    <location>
        <begin position="39"/>
        <end position="273"/>
    </location>
</feature>
<dbReference type="InterPro" id="IPR000242">
    <property type="entry name" value="PTP_cat"/>
</dbReference>
<dbReference type="GO" id="GO:0004725">
    <property type="term" value="F:protein tyrosine phosphatase activity"/>
    <property type="evidence" value="ECO:0007669"/>
    <property type="project" value="InterPro"/>
</dbReference>
<feature type="domain" description="Tyrosine specific protein phosphatases" evidence="2">
    <location>
        <begin position="193"/>
        <end position="264"/>
    </location>
</feature>
<dbReference type="SUPFAM" id="SSF52799">
    <property type="entry name" value="(Phosphotyrosine protein) phosphatases II"/>
    <property type="match status" value="1"/>
</dbReference>
<comment type="caution">
    <text evidence="3">The sequence shown here is derived from an EMBL/GenBank/DDBJ whole genome shotgun (WGS) entry which is preliminary data.</text>
</comment>
<gene>
    <name evidence="3" type="ORF">FGO68_gene11997</name>
</gene>
<reference evidence="3" key="1">
    <citation type="submission" date="2019-06" db="EMBL/GenBank/DDBJ databases">
        <authorList>
            <person name="Zheng W."/>
        </authorList>
    </citation>
    <scope>NUCLEOTIDE SEQUENCE</scope>
    <source>
        <strain evidence="3">QDHG01</strain>
    </source>
</reference>
<evidence type="ECO:0000259" key="2">
    <source>
        <dbReference type="PROSITE" id="PS50056"/>
    </source>
</evidence>
<dbReference type="AlphaFoldDB" id="A0A8J8NK01"/>
<evidence type="ECO:0008006" key="5">
    <source>
        <dbReference type="Google" id="ProtNLM"/>
    </source>
</evidence>
<sequence length="278" mass="31513">MQKVSLDQSQSLLPIYEEPVKCSELRKYALSNGKPRNLSREFDVLTDLTIKNHESKQSAGLVEGSLYSSYDTSHLIQLCGVKGVAPIYARKGPYSQDVASFWQDLNEKDCKVVVCLTEVSHRHSSWGIACYWDPVALQNFKENQVQINMIERKALSSNLGQCKIGYTLGQSSGTVKHLHFEDFPDLGVPSSYEELSIMINVIIEELNALKGNGKVLMHCRSGIGRTGKQQLKEGVKDPLISIFSILRQLRDQRMWLCETSQQYKFVYGFVIDWIDKNL</sequence>
<dbReference type="InterPro" id="IPR029021">
    <property type="entry name" value="Prot-tyrosine_phosphatase-like"/>
</dbReference>
<organism evidence="3 4">
    <name type="scientific">Halteria grandinella</name>
    <dbReference type="NCBI Taxonomy" id="5974"/>
    <lineage>
        <taxon>Eukaryota</taxon>
        <taxon>Sar</taxon>
        <taxon>Alveolata</taxon>
        <taxon>Ciliophora</taxon>
        <taxon>Intramacronucleata</taxon>
        <taxon>Spirotrichea</taxon>
        <taxon>Stichotrichia</taxon>
        <taxon>Sporadotrichida</taxon>
        <taxon>Halteriidae</taxon>
        <taxon>Halteria</taxon>
    </lineage>
</organism>
<protein>
    <recommendedName>
        <fullName evidence="5">Tyrosine specific protein phosphatases domain-containing protein</fullName>
    </recommendedName>
</protein>
<dbReference type="SMART" id="SM00404">
    <property type="entry name" value="PTPc_motif"/>
    <property type="match status" value="1"/>
</dbReference>
<dbReference type="Gene3D" id="3.90.190.10">
    <property type="entry name" value="Protein tyrosine phosphatase superfamily"/>
    <property type="match status" value="1"/>
</dbReference>
<dbReference type="Proteomes" id="UP000785679">
    <property type="component" value="Unassembled WGS sequence"/>
</dbReference>
<name>A0A8J8NK01_HALGN</name>
<evidence type="ECO:0000259" key="1">
    <source>
        <dbReference type="PROSITE" id="PS50055"/>
    </source>
</evidence>
<keyword evidence="4" id="KW-1185">Reference proteome</keyword>
<dbReference type="InterPro" id="IPR000387">
    <property type="entry name" value="Tyr_Pase_dom"/>
</dbReference>
<dbReference type="PRINTS" id="PR00700">
    <property type="entry name" value="PRTYPHPHTASE"/>
</dbReference>
<evidence type="ECO:0000313" key="4">
    <source>
        <dbReference type="Proteomes" id="UP000785679"/>
    </source>
</evidence>